<evidence type="ECO:0000256" key="1">
    <source>
        <dbReference type="ARBA" id="ARBA00004141"/>
    </source>
</evidence>
<evidence type="ECO:0000256" key="6">
    <source>
        <dbReference type="ARBA" id="ARBA00023043"/>
    </source>
</evidence>
<comment type="similarity">
    <text evidence="2">Belongs to the DHHC palmitoyltransferase family. AKR/ZDHHC17 subfamily.</text>
</comment>
<gene>
    <name evidence="15" type="ORF">DAKH74_000720</name>
</gene>
<evidence type="ECO:0000256" key="4">
    <source>
        <dbReference type="ARBA" id="ARBA00022737"/>
    </source>
</evidence>
<name>A0AAV5RS49_MAUHU</name>
<feature type="repeat" description="ANK" evidence="12">
    <location>
        <begin position="96"/>
        <end position="128"/>
    </location>
</feature>
<comment type="domain">
    <text evidence="13">The DHHC domain is required for palmitoyltransferase activity.</text>
</comment>
<evidence type="ECO:0000256" key="12">
    <source>
        <dbReference type="PROSITE-ProRule" id="PRU00023"/>
    </source>
</evidence>
<organism evidence="15 16">
    <name type="scientific">Maudiozyma humilis</name>
    <name type="common">Sour dough yeast</name>
    <name type="synonym">Kazachstania humilis</name>
    <dbReference type="NCBI Taxonomy" id="51915"/>
    <lineage>
        <taxon>Eukaryota</taxon>
        <taxon>Fungi</taxon>
        <taxon>Dikarya</taxon>
        <taxon>Ascomycota</taxon>
        <taxon>Saccharomycotina</taxon>
        <taxon>Saccharomycetes</taxon>
        <taxon>Saccharomycetales</taxon>
        <taxon>Saccharomycetaceae</taxon>
        <taxon>Maudiozyma</taxon>
    </lineage>
</organism>
<evidence type="ECO:0000256" key="9">
    <source>
        <dbReference type="ARBA" id="ARBA00023288"/>
    </source>
</evidence>
<keyword evidence="13" id="KW-0808">Transferase</keyword>
<reference evidence="15 16" key="1">
    <citation type="journal article" date="2023" name="Elife">
        <title>Identification of key yeast species and microbe-microbe interactions impacting larval growth of Drosophila in the wild.</title>
        <authorList>
            <person name="Mure A."/>
            <person name="Sugiura Y."/>
            <person name="Maeda R."/>
            <person name="Honda K."/>
            <person name="Sakurai N."/>
            <person name="Takahashi Y."/>
            <person name="Watada M."/>
            <person name="Katoh T."/>
            <person name="Gotoh A."/>
            <person name="Gotoh Y."/>
            <person name="Taniguchi I."/>
            <person name="Nakamura K."/>
            <person name="Hayashi T."/>
            <person name="Katayama T."/>
            <person name="Uemura T."/>
            <person name="Hattori Y."/>
        </authorList>
    </citation>
    <scope>NUCLEOTIDE SEQUENCE [LARGE SCALE GENOMIC DNA]</scope>
    <source>
        <strain evidence="15 16">KH-74</strain>
    </source>
</reference>
<dbReference type="PANTHER" id="PTHR24161">
    <property type="entry name" value="ANK_REP_REGION DOMAIN-CONTAINING PROTEIN-RELATED"/>
    <property type="match status" value="1"/>
</dbReference>
<evidence type="ECO:0000256" key="11">
    <source>
        <dbReference type="ARBA" id="ARBA00048048"/>
    </source>
</evidence>
<dbReference type="Gene3D" id="1.25.40.20">
    <property type="entry name" value="Ankyrin repeat-containing domain"/>
    <property type="match status" value="2"/>
</dbReference>
<accession>A0AAV5RS49</accession>
<dbReference type="PROSITE" id="PS50088">
    <property type="entry name" value="ANK_REPEAT"/>
    <property type="match status" value="3"/>
</dbReference>
<comment type="caution">
    <text evidence="15">The sequence shown here is derived from an EMBL/GenBank/DDBJ whole genome shotgun (WGS) entry which is preliminary data.</text>
</comment>
<dbReference type="Proteomes" id="UP001377567">
    <property type="component" value="Unassembled WGS sequence"/>
</dbReference>
<keyword evidence="8" id="KW-0564">Palmitate</keyword>
<comment type="catalytic activity">
    <reaction evidence="11 13">
        <text>L-cysteinyl-[protein] + hexadecanoyl-CoA = S-hexadecanoyl-L-cysteinyl-[protein] + CoA</text>
        <dbReference type="Rhea" id="RHEA:36683"/>
        <dbReference type="Rhea" id="RHEA-COMP:10131"/>
        <dbReference type="Rhea" id="RHEA-COMP:11032"/>
        <dbReference type="ChEBI" id="CHEBI:29950"/>
        <dbReference type="ChEBI" id="CHEBI:57287"/>
        <dbReference type="ChEBI" id="CHEBI:57379"/>
        <dbReference type="ChEBI" id="CHEBI:74151"/>
        <dbReference type="EC" id="2.3.1.225"/>
    </reaction>
</comment>
<keyword evidence="4" id="KW-0677">Repeat</keyword>
<dbReference type="Pfam" id="PF01529">
    <property type="entry name" value="DHHC"/>
    <property type="match status" value="1"/>
</dbReference>
<keyword evidence="6 12" id="KW-0040">ANK repeat</keyword>
<dbReference type="EMBL" id="BTGD01000001">
    <property type="protein sequence ID" value="GMM53456.1"/>
    <property type="molecule type" value="Genomic_DNA"/>
</dbReference>
<feature type="repeat" description="ANK" evidence="12">
    <location>
        <begin position="58"/>
        <end position="90"/>
    </location>
</feature>
<feature type="domain" description="Palmitoyltransferase DHHC" evidence="14">
    <location>
        <begin position="403"/>
        <end position="539"/>
    </location>
</feature>
<evidence type="ECO:0000313" key="15">
    <source>
        <dbReference type="EMBL" id="GMM53456.1"/>
    </source>
</evidence>
<dbReference type="InterPro" id="IPR002110">
    <property type="entry name" value="Ankyrin_rpt"/>
</dbReference>
<proteinExistence type="inferred from homology"/>
<evidence type="ECO:0000259" key="14">
    <source>
        <dbReference type="Pfam" id="PF01529"/>
    </source>
</evidence>
<keyword evidence="16" id="KW-1185">Reference proteome</keyword>
<evidence type="ECO:0000313" key="16">
    <source>
        <dbReference type="Proteomes" id="UP001377567"/>
    </source>
</evidence>
<dbReference type="GO" id="GO:0019706">
    <property type="term" value="F:protein-cysteine S-palmitoyltransferase activity"/>
    <property type="evidence" value="ECO:0007669"/>
    <property type="project" value="UniProtKB-EC"/>
</dbReference>
<protein>
    <recommendedName>
        <fullName evidence="13">Palmitoyltransferase</fullName>
        <ecNumber evidence="13">2.3.1.225</ecNumber>
    </recommendedName>
</protein>
<evidence type="ECO:0000256" key="5">
    <source>
        <dbReference type="ARBA" id="ARBA00022989"/>
    </source>
</evidence>
<feature type="repeat" description="ANK" evidence="12">
    <location>
        <begin position="167"/>
        <end position="199"/>
    </location>
</feature>
<dbReference type="SMART" id="SM00248">
    <property type="entry name" value="ANK"/>
    <property type="match status" value="5"/>
</dbReference>
<keyword evidence="5 13" id="KW-1133">Transmembrane helix</keyword>
<feature type="transmembrane region" description="Helical" evidence="13">
    <location>
        <begin position="347"/>
        <end position="370"/>
    </location>
</feature>
<evidence type="ECO:0000256" key="10">
    <source>
        <dbReference type="ARBA" id="ARBA00023315"/>
    </source>
</evidence>
<evidence type="ECO:0000256" key="13">
    <source>
        <dbReference type="RuleBase" id="RU079119"/>
    </source>
</evidence>
<evidence type="ECO:0000256" key="7">
    <source>
        <dbReference type="ARBA" id="ARBA00023136"/>
    </source>
</evidence>
<dbReference type="PROSITE" id="PS50297">
    <property type="entry name" value="ANK_REP_REGION"/>
    <property type="match status" value="3"/>
</dbReference>
<evidence type="ECO:0000256" key="3">
    <source>
        <dbReference type="ARBA" id="ARBA00022692"/>
    </source>
</evidence>
<dbReference type="PANTHER" id="PTHR24161:SF85">
    <property type="entry name" value="PALMITOYLTRANSFERASE HIP14"/>
    <property type="match status" value="1"/>
</dbReference>
<keyword evidence="9" id="KW-0449">Lipoprotein</keyword>
<comment type="subcellular location">
    <subcellularLocation>
        <location evidence="1">Membrane</location>
        <topology evidence="1">Multi-pass membrane protein</topology>
    </subcellularLocation>
</comment>
<feature type="transmembrane region" description="Helical" evidence="13">
    <location>
        <begin position="451"/>
        <end position="471"/>
    </location>
</feature>
<dbReference type="AlphaFoldDB" id="A0AAV5RS49"/>
<dbReference type="InterPro" id="IPR001594">
    <property type="entry name" value="Palmitoyltrfase_DHHC"/>
</dbReference>
<feature type="transmembrane region" description="Helical" evidence="13">
    <location>
        <begin position="499"/>
        <end position="524"/>
    </location>
</feature>
<dbReference type="SUPFAM" id="SSF48403">
    <property type="entry name" value="Ankyrin repeat"/>
    <property type="match status" value="1"/>
</dbReference>
<keyword evidence="7 13" id="KW-0472">Membrane</keyword>
<keyword evidence="3 13" id="KW-0812">Transmembrane</keyword>
<dbReference type="InterPro" id="IPR036770">
    <property type="entry name" value="Ankyrin_rpt-contain_sf"/>
</dbReference>
<dbReference type="PROSITE" id="PS50216">
    <property type="entry name" value="DHHC"/>
    <property type="match status" value="1"/>
</dbReference>
<feature type="transmembrane region" description="Helical" evidence="13">
    <location>
        <begin position="318"/>
        <end position="341"/>
    </location>
</feature>
<evidence type="ECO:0000256" key="2">
    <source>
        <dbReference type="ARBA" id="ARBA00010104"/>
    </source>
</evidence>
<dbReference type="EC" id="2.3.1.225" evidence="13"/>
<evidence type="ECO:0000256" key="8">
    <source>
        <dbReference type="ARBA" id="ARBA00023139"/>
    </source>
</evidence>
<dbReference type="GO" id="GO:0016020">
    <property type="term" value="C:membrane"/>
    <property type="evidence" value="ECO:0007669"/>
    <property type="project" value="UniProtKB-SubCell"/>
</dbReference>
<sequence>MSTANIGSSSSNTGTFTGSRTTELNDYYDACQNGDILRIKALIHRGLVNPLSDACRKTGMTGLHWAAMNNKLEACGYLLMQGVEVNAKTLPSYRLPEMTALQIAARYGYVYTVHYLMEHGADPLALTTTGENLLHLAVRSSNAMNLVYVLFCMNEACDVSVDAVDAVGRSALHWAVLQEDITSVKVLLNYGADLTLEDAEGNSPLQYASQQSNKEINTTITRHLMSNSDLDETDRLSAGLSESALAFMSSKYSTRNVVFAKRVTFTLPTLIILTFVLCARYNLLLALVAAFLIAKASDLLLCKVLLPLFSHERVNRKAFARSPIISGLTFALLNTVTYIWIANVGKFIVHSSAAAAVIFQISLISTYFLFVKLIRSNPGIIPREHKSDKIMASISSLIKEGHFNDYYFCMETWLRKPLRSRFSEVSQCQVARYDHYCSWLNNDIGLLNHKWFIFFLLSMESSLILFLYLSIKYIKEMESFMAVISLFSLNFRWSTEPSSSINCIIVILLLLVLQQAILVANVLLQQGYAISKGLTCYEIKQLYELERSPTVLYSKPFVQDDYYNVTARDISVINGKTIPGDSNVKPHDPTKLLAPGYSKLVSRITSRRLLESRQRKDGEKDGISKFFGFDIWKVLKQCDEEIAVYSDCELPNSLLEPTTFGVWRNIKDFWLNADESSFLISRLLRSGTNSEALLNGFIVDYYQLWNFPLKNCESVDIERTASGSKLV</sequence>
<keyword evidence="10 13" id="KW-0012">Acyltransferase</keyword>
<dbReference type="Pfam" id="PF12796">
    <property type="entry name" value="Ank_2"/>
    <property type="match status" value="2"/>
</dbReference>